<protein>
    <recommendedName>
        <fullName evidence="3 12">Beta-glucosidase</fullName>
        <ecNumber evidence="3 12">3.2.1.21</ecNumber>
    </recommendedName>
</protein>
<dbReference type="KEGG" id="psuf:A1sIA56_00090"/>
<sequence length="457" mass="51580">MATFPKDFIWGAATSSYQIEGAAYEDGRGLSIWDTFCKTPGKVANGDTGDVANDHYHRYLEDIALMKELGLKSYRFSFAWPRMFPNGDGVREERGFAFYDRLIDALLEAGIEPLATLYHWDLPQTLQDKGGWTNREIVKAFADYSTAVVEHFGDRVKKWTPINEPWVVSWLGYGIGIHAPGVKDRKSAFAAAHHTVLAHVASTNAMRAVRSDILTGPVLNQTNFRADDMNDPVQRHAYEVSDAHLNTFWMDAFMKGKYPQILLDEFGDELGEVIKPGDLESATVKNDFIGINYYFDNFIHASKGEPMQWHSIAGLFELDIDEAAPGDLTDMGWPQTPEGIRDLLMRWHKEYGSALPDLYITENGAAFDEGISEDGKCHDQRRVNYLQAHLAALAEAIAEGAPLKGYYEWSLMDNFEWALGYEKRFGIVHVDFDTQKRTIKDSGYWYKDVIANNGADV</sequence>
<dbReference type="PROSITE" id="PS00653">
    <property type="entry name" value="GLYCOSYL_HYDROL_F1_2"/>
    <property type="match status" value="1"/>
</dbReference>
<comment type="catalytic activity">
    <reaction evidence="1 12">
        <text>Hydrolysis of terminal, non-reducing beta-D-glucosyl residues with release of beta-D-glucose.</text>
        <dbReference type="EC" id="3.2.1.21"/>
    </reaction>
</comment>
<dbReference type="FunFam" id="3.20.20.80:FF:000004">
    <property type="entry name" value="Beta-glucosidase 6-phospho-beta-glucosidase"/>
    <property type="match status" value="1"/>
</dbReference>
<dbReference type="GO" id="GO:0008422">
    <property type="term" value="F:beta-glucosidase activity"/>
    <property type="evidence" value="ECO:0007669"/>
    <property type="project" value="UniProtKB-EC"/>
</dbReference>
<dbReference type="Proteomes" id="UP000217215">
    <property type="component" value="Chromosome"/>
</dbReference>
<evidence type="ECO:0000256" key="6">
    <source>
        <dbReference type="ARBA" id="ARBA00023277"/>
    </source>
</evidence>
<dbReference type="NCBIfam" id="TIGR03356">
    <property type="entry name" value="BGL"/>
    <property type="match status" value="1"/>
</dbReference>
<proteinExistence type="inferred from homology"/>
<feature type="active site" description="Nucleophile" evidence="9 11">
    <location>
        <position position="362"/>
    </location>
</feature>
<evidence type="ECO:0000313" key="13">
    <source>
        <dbReference type="EMBL" id="ASY15350.1"/>
    </source>
</evidence>
<evidence type="ECO:0000256" key="8">
    <source>
        <dbReference type="ARBA" id="ARBA00023326"/>
    </source>
</evidence>
<accession>A0A249KEW8</accession>
<evidence type="ECO:0000256" key="2">
    <source>
        <dbReference type="ARBA" id="ARBA00010838"/>
    </source>
</evidence>
<evidence type="ECO:0000256" key="1">
    <source>
        <dbReference type="ARBA" id="ARBA00000448"/>
    </source>
</evidence>
<dbReference type="Gene3D" id="3.20.20.80">
    <property type="entry name" value="Glycosidases"/>
    <property type="match status" value="1"/>
</dbReference>
<feature type="active site" description="Proton donor" evidence="9">
    <location>
        <position position="164"/>
    </location>
</feature>
<keyword evidence="6" id="KW-0119">Carbohydrate metabolism</keyword>
<organism evidence="13 14">
    <name type="scientific">Candidatus Planktophila sulfonica</name>
    <dbReference type="NCBI Taxonomy" id="1884904"/>
    <lineage>
        <taxon>Bacteria</taxon>
        <taxon>Bacillati</taxon>
        <taxon>Actinomycetota</taxon>
        <taxon>Actinomycetes</taxon>
        <taxon>Candidatus Nanopelagicales</taxon>
        <taxon>Candidatus Nanopelagicaceae</taxon>
        <taxon>Candidatus Planktophila</taxon>
    </lineage>
</organism>
<keyword evidence="8" id="KW-0624">Polysaccharide degradation</keyword>
<dbReference type="InterPro" id="IPR001360">
    <property type="entry name" value="Glyco_hydro_1"/>
</dbReference>
<keyword evidence="7 12" id="KW-0326">Glycosidase</keyword>
<evidence type="ECO:0000313" key="14">
    <source>
        <dbReference type="Proteomes" id="UP000217215"/>
    </source>
</evidence>
<gene>
    <name evidence="13" type="ORF">A1sIA56_00090</name>
</gene>
<dbReference type="EMBL" id="CP016773">
    <property type="protein sequence ID" value="ASY15350.1"/>
    <property type="molecule type" value="Genomic_DNA"/>
</dbReference>
<feature type="binding site" evidence="10">
    <location>
        <position position="18"/>
    </location>
    <ligand>
        <name>substrate</name>
    </ligand>
</feature>
<dbReference type="EC" id="3.2.1.21" evidence="3 12"/>
<dbReference type="AlphaFoldDB" id="A0A249KEW8"/>
<feature type="binding site" evidence="10">
    <location>
        <position position="163"/>
    </location>
    <ligand>
        <name>substrate</name>
    </ligand>
</feature>
<dbReference type="GO" id="GO:0030245">
    <property type="term" value="P:cellulose catabolic process"/>
    <property type="evidence" value="ECO:0007669"/>
    <property type="project" value="UniProtKB-KW"/>
</dbReference>
<evidence type="ECO:0000256" key="9">
    <source>
        <dbReference type="PIRSR" id="PIRSR617736-1"/>
    </source>
</evidence>
<dbReference type="PANTHER" id="PTHR10353:SF36">
    <property type="entry name" value="LP05116P"/>
    <property type="match status" value="1"/>
</dbReference>
<dbReference type="PROSITE" id="PS00572">
    <property type="entry name" value="GLYCOSYL_HYDROL_F1_1"/>
    <property type="match status" value="1"/>
</dbReference>
<dbReference type="RefSeq" id="WP_095672942.1">
    <property type="nucleotide sequence ID" value="NZ_CP016773.1"/>
</dbReference>
<feature type="binding site" evidence="10">
    <location>
        <position position="409"/>
    </location>
    <ligand>
        <name>substrate</name>
    </ligand>
</feature>
<evidence type="ECO:0000256" key="4">
    <source>
        <dbReference type="ARBA" id="ARBA00022801"/>
    </source>
</evidence>
<keyword evidence="4 12" id="KW-0378">Hydrolase</keyword>
<feature type="binding site" evidence="10">
    <location>
        <begin position="416"/>
        <end position="417"/>
    </location>
    <ligand>
        <name>substrate</name>
    </ligand>
</feature>
<dbReference type="OrthoDB" id="9765195at2"/>
<dbReference type="InterPro" id="IPR033132">
    <property type="entry name" value="GH_1_N_CS"/>
</dbReference>
<feature type="binding site" evidence="10">
    <location>
        <position position="294"/>
    </location>
    <ligand>
        <name>substrate</name>
    </ligand>
</feature>
<evidence type="ECO:0000256" key="7">
    <source>
        <dbReference type="ARBA" id="ARBA00023295"/>
    </source>
</evidence>
<evidence type="ECO:0000256" key="10">
    <source>
        <dbReference type="PIRSR" id="PIRSR617736-2"/>
    </source>
</evidence>
<dbReference type="SUPFAM" id="SSF51445">
    <property type="entry name" value="(Trans)glycosidases"/>
    <property type="match status" value="1"/>
</dbReference>
<dbReference type="Pfam" id="PF00232">
    <property type="entry name" value="Glyco_hydro_1"/>
    <property type="match status" value="1"/>
</dbReference>
<evidence type="ECO:0000256" key="3">
    <source>
        <dbReference type="ARBA" id="ARBA00012744"/>
    </source>
</evidence>
<keyword evidence="5" id="KW-0136">Cellulose degradation</keyword>
<reference evidence="13 14" key="1">
    <citation type="submission" date="2016-07" db="EMBL/GenBank/DDBJ databases">
        <title>High microdiversification within the ubiquitous acI lineage of Actinobacteria.</title>
        <authorList>
            <person name="Neuenschwander S.M."/>
            <person name="Salcher M."/>
            <person name="Ghai R."/>
            <person name="Pernthaler J."/>
        </authorList>
    </citation>
    <scope>NUCLEOTIDE SEQUENCE [LARGE SCALE GENOMIC DNA]</scope>
    <source>
        <strain evidence="13">MMS-IA-56</strain>
    </source>
</reference>
<comment type="similarity">
    <text evidence="2 12">Belongs to the glycosyl hydrolase 1 family.</text>
</comment>
<dbReference type="InterPro" id="IPR017736">
    <property type="entry name" value="Glyco_hydro_1_beta-glucosidase"/>
</dbReference>
<dbReference type="InterPro" id="IPR017853">
    <property type="entry name" value="GH"/>
</dbReference>
<evidence type="ECO:0000256" key="5">
    <source>
        <dbReference type="ARBA" id="ARBA00023001"/>
    </source>
</evidence>
<evidence type="ECO:0000256" key="12">
    <source>
        <dbReference type="RuleBase" id="RU361175"/>
    </source>
</evidence>
<dbReference type="PANTHER" id="PTHR10353">
    <property type="entry name" value="GLYCOSYL HYDROLASE"/>
    <property type="match status" value="1"/>
</dbReference>
<dbReference type="InterPro" id="IPR018120">
    <property type="entry name" value="Glyco_hydro_1_AS"/>
</dbReference>
<evidence type="ECO:0000256" key="11">
    <source>
        <dbReference type="PROSITE-ProRule" id="PRU10055"/>
    </source>
</evidence>
<dbReference type="PRINTS" id="PR00131">
    <property type="entry name" value="GLHYDRLASE1"/>
</dbReference>
<keyword evidence="14" id="KW-1185">Reference proteome</keyword>
<feature type="binding site" evidence="10">
    <location>
        <position position="119"/>
    </location>
    <ligand>
        <name>substrate</name>
    </ligand>
</feature>
<name>A0A249KEW8_9ACTN</name>